<evidence type="ECO:0000256" key="2">
    <source>
        <dbReference type="ARBA" id="ARBA00022723"/>
    </source>
</evidence>
<dbReference type="GO" id="GO:0016846">
    <property type="term" value="F:carbon-sulfur lyase activity"/>
    <property type="evidence" value="ECO:0007669"/>
    <property type="project" value="InterPro"/>
</dbReference>
<evidence type="ECO:0000313" key="6">
    <source>
        <dbReference type="EMBL" id="KAF7536452.1"/>
    </source>
</evidence>
<dbReference type="OrthoDB" id="428768at2759"/>
<evidence type="ECO:0000259" key="5">
    <source>
        <dbReference type="PROSITE" id="PS51891"/>
    </source>
</evidence>
<dbReference type="EMBL" id="JAANBB010000673">
    <property type="protein sequence ID" value="KAF7536452.1"/>
    <property type="molecule type" value="Genomic_DNA"/>
</dbReference>
<comment type="similarity">
    <text evidence="1">Belongs to the Gfa family.</text>
</comment>
<sequence length="142" mass="15548">MTSQTTGGCSCGSLRYSFNGEPITVATCHCESCRRSTSSSFSTNILVPKQAFHLQKGNPKTFTRQGDSGLDSTDNFCQECGSLIYVLGKAAPLLVFIKAGSLDDLSLNDTKYKPAVEIYCKYKYKWLPAFESTKTFEGTIPV</sequence>
<keyword evidence="7" id="KW-1185">Reference proteome</keyword>
<protein>
    <recommendedName>
        <fullName evidence="5">CENP-V/GFA domain-containing protein</fullName>
    </recommendedName>
</protein>
<comment type="caution">
    <text evidence="6">The sequence shown here is derived from an EMBL/GenBank/DDBJ whole genome shotgun (WGS) entry which is preliminary data.</text>
</comment>
<gene>
    <name evidence="6" type="ORF">G7Z17_g13050</name>
</gene>
<feature type="domain" description="CENP-V/GFA" evidence="5">
    <location>
        <begin position="5"/>
        <end position="113"/>
    </location>
</feature>
<keyword evidence="2" id="KW-0479">Metal-binding</keyword>
<evidence type="ECO:0000256" key="1">
    <source>
        <dbReference type="ARBA" id="ARBA00005495"/>
    </source>
</evidence>
<dbReference type="PANTHER" id="PTHR33337">
    <property type="entry name" value="GFA DOMAIN-CONTAINING PROTEIN"/>
    <property type="match status" value="1"/>
</dbReference>
<evidence type="ECO:0000313" key="7">
    <source>
        <dbReference type="Proteomes" id="UP000722485"/>
    </source>
</evidence>
<organism evidence="6 7">
    <name type="scientific">Cylindrodendrum hubeiense</name>
    <dbReference type="NCBI Taxonomy" id="595255"/>
    <lineage>
        <taxon>Eukaryota</taxon>
        <taxon>Fungi</taxon>
        <taxon>Dikarya</taxon>
        <taxon>Ascomycota</taxon>
        <taxon>Pezizomycotina</taxon>
        <taxon>Sordariomycetes</taxon>
        <taxon>Hypocreomycetidae</taxon>
        <taxon>Hypocreales</taxon>
        <taxon>Nectriaceae</taxon>
        <taxon>Cylindrodendrum</taxon>
    </lineage>
</organism>
<keyword evidence="3" id="KW-0862">Zinc</keyword>
<proteinExistence type="inferred from homology"/>
<accession>A0A9P5GXT4</accession>
<dbReference type="Pfam" id="PF04828">
    <property type="entry name" value="GFA"/>
    <property type="match status" value="1"/>
</dbReference>
<dbReference type="Proteomes" id="UP000722485">
    <property type="component" value="Unassembled WGS sequence"/>
</dbReference>
<dbReference type="PROSITE" id="PS51891">
    <property type="entry name" value="CENP_V_GFA"/>
    <property type="match status" value="1"/>
</dbReference>
<dbReference type="AlphaFoldDB" id="A0A9P5GXT4"/>
<dbReference type="InterPro" id="IPR006913">
    <property type="entry name" value="CENP-V/GFA"/>
</dbReference>
<keyword evidence="4" id="KW-0456">Lyase</keyword>
<dbReference type="GO" id="GO:0046872">
    <property type="term" value="F:metal ion binding"/>
    <property type="evidence" value="ECO:0007669"/>
    <property type="project" value="UniProtKB-KW"/>
</dbReference>
<evidence type="ECO:0000256" key="3">
    <source>
        <dbReference type="ARBA" id="ARBA00022833"/>
    </source>
</evidence>
<reference evidence="6" key="1">
    <citation type="submission" date="2020-03" db="EMBL/GenBank/DDBJ databases">
        <title>Draft Genome Sequence of Cylindrodendrum hubeiense.</title>
        <authorList>
            <person name="Buettner E."/>
            <person name="Kellner H."/>
        </authorList>
    </citation>
    <scope>NUCLEOTIDE SEQUENCE</scope>
    <source>
        <strain evidence="6">IHI 201604</strain>
    </source>
</reference>
<dbReference type="Gene3D" id="3.90.1590.10">
    <property type="entry name" value="glutathione-dependent formaldehyde- activating enzyme (gfa)"/>
    <property type="match status" value="1"/>
</dbReference>
<evidence type="ECO:0000256" key="4">
    <source>
        <dbReference type="ARBA" id="ARBA00023239"/>
    </source>
</evidence>
<name>A0A9P5GXT4_9HYPO</name>
<dbReference type="PANTHER" id="PTHR33337:SF40">
    <property type="entry name" value="CENP-V_GFA DOMAIN-CONTAINING PROTEIN-RELATED"/>
    <property type="match status" value="1"/>
</dbReference>
<dbReference type="InterPro" id="IPR011057">
    <property type="entry name" value="Mss4-like_sf"/>
</dbReference>
<dbReference type="SUPFAM" id="SSF51316">
    <property type="entry name" value="Mss4-like"/>
    <property type="match status" value="1"/>
</dbReference>